<comment type="subcellular location">
    <subcellularLocation>
        <location evidence="1">Membrane</location>
    </subcellularLocation>
</comment>
<dbReference type="GO" id="GO:0004888">
    <property type="term" value="F:transmembrane signaling receptor activity"/>
    <property type="evidence" value="ECO:0007669"/>
    <property type="project" value="InterPro"/>
</dbReference>
<dbReference type="AlphaFoldDB" id="B9M433"/>
<feature type="domain" description="Methyl-accepting transducer" evidence="5">
    <location>
        <begin position="248"/>
        <end position="484"/>
    </location>
</feature>
<dbReference type="Gene3D" id="1.10.287.950">
    <property type="entry name" value="Methyl-accepting chemotaxis protein"/>
    <property type="match status" value="1"/>
</dbReference>
<dbReference type="eggNOG" id="COG0840">
    <property type="taxonomic scope" value="Bacteria"/>
</dbReference>
<dbReference type="CDD" id="cd06225">
    <property type="entry name" value="HAMP"/>
    <property type="match status" value="1"/>
</dbReference>
<dbReference type="OrthoDB" id="9791237at2"/>
<name>B9M433_GEODF</name>
<dbReference type="RefSeq" id="WP_012648216.1">
    <property type="nucleotide sequence ID" value="NC_011979.1"/>
</dbReference>
<keyword evidence="8" id="KW-1185">Reference proteome</keyword>
<proteinExistence type="inferred from homology"/>
<sequence>MRLFSSIKSKLIVFSVFAFLAVAFSVIFSYSIAVKEVRTIMEADVNSIADALGKSINYIAATKPDAYKEEGFKKFIYSIKIGKTGYPFMLDEQGTLVVHHKEEGKNLAGQKHIDHIRSHKEGGIHEYMAKTTGQQKIVAFRYIEPWKLWVVPGVNEADYFARMKISFFKWNLLFSILIILVLSIISIRISRQITKPLNEAIGVADSLANGDLTVAIEVKDGGETGRLLTALKNMVHELTMMVTEMKTAALQVASASSQLSTTSERIANGAEEVASRTGTVATAGEEMAATSGEIAQNCAIAADGSRQANVSAAAGAAIVQETVAMMDRIAGRVKESAKTVESLGARSDQIGEIIGTIEDIADQTNLLALNAAIEAARAGEQGRGFAVVADEVRALAERTTKATTEIAHMIKTIQQETKSAVSSMEEGVGDVERGTAEAAKSGEALQGILDHIGSVTMQVGQIATAAEQQTSTTVEINRNIHQITEVVQETARGAQDSAAAANNLAKLAVELKGVVEQFKVT</sequence>
<feature type="domain" description="HAMP" evidence="6">
    <location>
        <begin position="191"/>
        <end position="243"/>
    </location>
</feature>
<dbReference type="InterPro" id="IPR033462">
    <property type="entry name" value="Cache_3-Cache_2"/>
</dbReference>
<dbReference type="GO" id="GO:0006935">
    <property type="term" value="P:chemotaxis"/>
    <property type="evidence" value="ECO:0007669"/>
    <property type="project" value="InterPro"/>
</dbReference>
<dbReference type="InterPro" id="IPR003660">
    <property type="entry name" value="HAMP_dom"/>
</dbReference>
<dbReference type="KEGG" id="geo:Geob_3145"/>
<keyword evidence="2 4" id="KW-0807">Transducer</keyword>
<comment type="similarity">
    <text evidence="3">Belongs to the methyl-accepting chemotaxis (MCP) protein family.</text>
</comment>
<dbReference type="Pfam" id="PF00015">
    <property type="entry name" value="MCPsignal"/>
    <property type="match status" value="1"/>
</dbReference>
<dbReference type="PROSITE" id="PS50885">
    <property type="entry name" value="HAMP"/>
    <property type="match status" value="1"/>
</dbReference>
<dbReference type="FunFam" id="1.10.287.950:FF:000001">
    <property type="entry name" value="Methyl-accepting chemotaxis sensory transducer"/>
    <property type="match status" value="1"/>
</dbReference>
<evidence type="ECO:0000256" key="3">
    <source>
        <dbReference type="ARBA" id="ARBA00029447"/>
    </source>
</evidence>
<dbReference type="InterPro" id="IPR004090">
    <property type="entry name" value="Chemotax_Me-accpt_rcpt"/>
</dbReference>
<dbReference type="SMART" id="SM00283">
    <property type="entry name" value="MA"/>
    <property type="match status" value="1"/>
</dbReference>
<reference evidence="7 8" key="1">
    <citation type="submission" date="2009-01" db="EMBL/GenBank/DDBJ databases">
        <title>Complete sequence of Geobacter sp. FRC-32.</title>
        <authorList>
            <consortium name="US DOE Joint Genome Institute"/>
            <person name="Lucas S."/>
            <person name="Copeland A."/>
            <person name="Lapidus A."/>
            <person name="Glavina del Rio T."/>
            <person name="Dalin E."/>
            <person name="Tice H."/>
            <person name="Bruce D."/>
            <person name="Goodwin L."/>
            <person name="Pitluck S."/>
            <person name="Saunders E."/>
            <person name="Brettin T."/>
            <person name="Detter J.C."/>
            <person name="Han C."/>
            <person name="Larimer F."/>
            <person name="Land M."/>
            <person name="Hauser L."/>
            <person name="Kyrpides N."/>
            <person name="Ovchinnikova G."/>
            <person name="Kostka J."/>
            <person name="Richardson P."/>
        </authorList>
    </citation>
    <scope>NUCLEOTIDE SEQUENCE [LARGE SCALE GENOMIC DNA]</scope>
    <source>
        <strain evidence="8">DSM 22248 / JCM 15807 / FRC-32</strain>
    </source>
</reference>
<dbReference type="Pfam" id="PF17201">
    <property type="entry name" value="Cache_3-Cache_2"/>
    <property type="match status" value="1"/>
</dbReference>
<dbReference type="GO" id="GO:0007165">
    <property type="term" value="P:signal transduction"/>
    <property type="evidence" value="ECO:0007669"/>
    <property type="project" value="UniProtKB-KW"/>
</dbReference>
<gene>
    <name evidence="7" type="primary">mcp40H-47</name>
    <name evidence="7" type="ordered locus">Geob_3145</name>
</gene>
<dbReference type="InterPro" id="IPR004089">
    <property type="entry name" value="MCPsignal_dom"/>
</dbReference>
<evidence type="ECO:0000259" key="6">
    <source>
        <dbReference type="PROSITE" id="PS50885"/>
    </source>
</evidence>
<evidence type="ECO:0000259" key="5">
    <source>
        <dbReference type="PROSITE" id="PS50111"/>
    </source>
</evidence>
<dbReference type="SUPFAM" id="SSF58104">
    <property type="entry name" value="Methyl-accepting chemotaxis protein (MCP) signaling domain"/>
    <property type="match status" value="1"/>
</dbReference>
<dbReference type="PANTHER" id="PTHR32089">
    <property type="entry name" value="METHYL-ACCEPTING CHEMOTAXIS PROTEIN MCPB"/>
    <property type="match status" value="1"/>
</dbReference>
<dbReference type="SMART" id="SM00304">
    <property type="entry name" value="HAMP"/>
    <property type="match status" value="1"/>
</dbReference>
<organism evidence="7 8">
    <name type="scientific">Geotalea daltonii (strain DSM 22248 / JCM 15807 / FRC-32)</name>
    <name type="common">Geobacter daltonii</name>
    <dbReference type="NCBI Taxonomy" id="316067"/>
    <lineage>
        <taxon>Bacteria</taxon>
        <taxon>Pseudomonadati</taxon>
        <taxon>Thermodesulfobacteriota</taxon>
        <taxon>Desulfuromonadia</taxon>
        <taxon>Geobacterales</taxon>
        <taxon>Geobacteraceae</taxon>
        <taxon>Geotalea</taxon>
    </lineage>
</organism>
<dbReference type="PRINTS" id="PR00260">
    <property type="entry name" value="CHEMTRNSDUCR"/>
</dbReference>
<accession>B9M433</accession>
<evidence type="ECO:0000256" key="1">
    <source>
        <dbReference type="ARBA" id="ARBA00004370"/>
    </source>
</evidence>
<evidence type="ECO:0000256" key="2">
    <source>
        <dbReference type="ARBA" id="ARBA00023224"/>
    </source>
</evidence>
<evidence type="ECO:0000256" key="4">
    <source>
        <dbReference type="PROSITE-ProRule" id="PRU00284"/>
    </source>
</evidence>
<dbReference type="PANTHER" id="PTHR32089:SF112">
    <property type="entry name" value="LYSOZYME-LIKE PROTEIN-RELATED"/>
    <property type="match status" value="1"/>
</dbReference>
<dbReference type="GO" id="GO:0016020">
    <property type="term" value="C:membrane"/>
    <property type="evidence" value="ECO:0007669"/>
    <property type="project" value="UniProtKB-SubCell"/>
</dbReference>
<dbReference type="CDD" id="cd11386">
    <property type="entry name" value="MCP_signal"/>
    <property type="match status" value="1"/>
</dbReference>
<dbReference type="HOGENOM" id="CLU_000445_107_21_7"/>
<dbReference type="STRING" id="316067.Geob_3145"/>
<dbReference type="EMBL" id="CP001390">
    <property type="protein sequence ID" value="ACM21488.1"/>
    <property type="molecule type" value="Genomic_DNA"/>
</dbReference>
<dbReference type="CDD" id="cd18774">
    <property type="entry name" value="PDC2_HK_sensor"/>
    <property type="match status" value="1"/>
</dbReference>
<evidence type="ECO:0000313" key="8">
    <source>
        <dbReference type="Proteomes" id="UP000007721"/>
    </source>
</evidence>
<dbReference type="Gene3D" id="3.30.450.20">
    <property type="entry name" value="PAS domain"/>
    <property type="match status" value="1"/>
</dbReference>
<evidence type="ECO:0000313" key="7">
    <source>
        <dbReference type="EMBL" id="ACM21488.1"/>
    </source>
</evidence>
<dbReference type="Pfam" id="PF00672">
    <property type="entry name" value="HAMP"/>
    <property type="match status" value="1"/>
</dbReference>
<dbReference type="Proteomes" id="UP000007721">
    <property type="component" value="Chromosome"/>
</dbReference>
<dbReference type="PROSITE" id="PS50111">
    <property type="entry name" value="CHEMOTAXIS_TRANSDUC_2"/>
    <property type="match status" value="1"/>
</dbReference>
<protein>
    <submittedName>
        <fullName evidence="7">Methyl-accepting chemotaxis sensory transducer, class 40H</fullName>
    </submittedName>
</protein>